<gene>
    <name evidence="1" type="ORF">N44_04613</name>
</gene>
<comment type="caution">
    <text evidence="1">The sequence shown here is derived from an EMBL/GenBank/DDBJ whole genome shotgun (WGS) entry which is preliminary data.</text>
</comment>
<sequence>MATLTLTLKLPFYRLNQCQAQEFERLTELNKGMTNQLLETPKTDKRKWDAPTFFLSINT</sequence>
<proteinExistence type="predicted"/>
<evidence type="ECO:0000313" key="2">
    <source>
        <dbReference type="Proteomes" id="UP000030321"/>
    </source>
</evidence>
<dbReference type="Proteomes" id="UP000030321">
    <property type="component" value="Unassembled WGS sequence"/>
</dbReference>
<dbReference type="EMBL" id="BBPA01000075">
    <property type="protein sequence ID" value="GAL95757.1"/>
    <property type="molecule type" value="Genomic_DNA"/>
</dbReference>
<name>A0A0A1W105_MICAE</name>
<accession>A0A0A1W105</accession>
<protein>
    <submittedName>
        <fullName evidence="1">Transposase</fullName>
    </submittedName>
</protein>
<organism evidence="1 2">
    <name type="scientific">Microcystis aeruginosa NIES-44</name>
    <dbReference type="NCBI Taxonomy" id="449439"/>
    <lineage>
        <taxon>Bacteria</taxon>
        <taxon>Bacillati</taxon>
        <taxon>Cyanobacteriota</taxon>
        <taxon>Cyanophyceae</taxon>
        <taxon>Oscillatoriophycideae</taxon>
        <taxon>Chroococcales</taxon>
        <taxon>Microcystaceae</taxon>
        <taxon>Microcystis</taxon>
    </lineage>
</organism>
<dbReference type="AlphaFoldDB" id="A0A0A1W105"/>
<evidence type="ECO:0000313" key="1">
    <source>
        <dbReference type="EMBL" id="GAL95757.1"/>
    </source>
</evidence>
<reference evidence="2" key="1">
    <citation type="journal article" date="2015" name="Genome">
        <title>Whole Genome Sequence of the Non-Microcystin-Producing Microcystis aeruginosa Strain NIES-44.</title>
        <authorList>
            <person name="Okano K."/>
            <person name="Miyata N."/>
            <person name="Ozaki Y."/>
        </authorList>
    </citation>
    <scope>NUCLEOTIDE SEQUENCE [LARGE SCALE GENOMIC DNA]</scope>
    <source>
        <strain evidence="2">NIES-44</strain>
    </source>
</reference>